<protein>
    <recommendedName>
        <fullName evidence="6">N-acylneuraminate-9-phosphatase</fullName>
    </recommendedName>
</protein>
<dbReference type="SUPFAM" id="SSF56784">
    <property type="entry name" value="HAD-like"/>
    <property type="match status" value="1"/>
</dbReference>
<dbReference type="NCBIfam" id="TIGR01549">
    <property type="entry name" value="HAD-SF-IA-v1"/>
    <property type="match status" value="1"/>
</dbReference>
<evidence type="ECO:0000256" key="2">
    <source>
        <dbReference type="ARBA" id="ARBA00022801"/>
    </source>
</evidence>
<dbReference type="InterPro" id="IPR051400">
    <property type="entry name" value="HAD-like_hydrolase"/>
</dbReference>
<keyword evidence="5" id="KW-1185">Reference proteome</keyword>
<evidence type="ECO:0000313" key="5">
    <source>
        <dbReference type="Proteomes" id="UP000410492"/>
    </source>
</evidence>
<dbReference type="Gene3D" id="3.40.50.1000">
    <property type="entry name" value="HAD superfamily/HAD-like"/>
    <property type="match status" value="1"/>
</dbReference>
<gene>
    <name evidence="4" type="ORF">CALMAC_LOCUS5458</name>
</gene>
<reference evidence="4 5" key="1">
    <citation type="submission" date="2019-01" db="EMBL/GenBank/DDBJ databases">
        <authorList>
            <person name="Sayadi A."/>
        </authorList>
    </citation>
    <scope>NUCLEOTIDE SEQUENCE [LARGE SCALE GENOMIC DNA]</scope>
</reference>
<dbReference type="OrthoDB" id="1694274at2759"/>
<comment type="cofactor">
    <cofactor evidence="1">
        <name>Mg(2+)</name>
        <dbReference type="ChEBI" id="CHEBI:18420"/>
    </cofactor>
</comment>
<dbReference type="InterPro" id="IPR023214">
    <property type="entry name" value="HAD_sf"/>
</dbReference>
<keyword evidence="2" id="KW-0378">Hydrolase</keyword>
<dbReference type="Proteomes" id="UP000410492">
    <property type="component" value="Unassembled WGS sequence"/>
</dbReference>
<dbReference type="InterPro" id="IPR006439">
    <property type="entry name" value="HAD-SF_hydro_IA"/>
</dbReference>
<dbReference type="PANTHER" id="PTHR46470:SF3">
    <property type="entry name" value="N-ACYLNEURAMINATE-9-PHOSPHATASE"/>
    <property type="match status" value="1"/>
</dbReference>
<dbReference type="AlphaFoldDB" id="A0A653C199"/>
<dbReference type="PANTHER" id="PTHR46470">
    <property type="entry name" value="N-ACYLNEURAMINATE-9-PHOSPHATASE"/>
    <property type="match status" value="1"/>
</dbReference>
<organism evidence="4 5">
    <name type="scientific">Callosobruchus maculatus</name>
    <name type="common">Southern cowpea weevil</name>
    <name type="synonym">Pulse bruchid</name>
    <dbReference type="NCBI Taxonomy" id="64391"/>
    <lineage>
        <taxon>Eukaryota</taxon>
        <taxon>Metazoa</taxon>
        <taxon>Ecdysozoa</taxon>
        <taxon>Arthropoda</taxon>
        <taxon>Hexapoda</taxon>
        <taxon>Insecta</taxon>
        <taxon>Pterygota</taxon>
        <taxon>Neoptera</taxon>
        <taxon>Endopterygota</taxon>
        <taxon>Coleoptera</taxon>
        <taxon>Polyphaga</taxon>
        <taxon>Cucujiformia</taxon>
        <taxon>Chrysomeloidea</taxon>
        <taxon>Chrysomelidae</taxon>
        <taxon>Bruchinae</taxon>
        <taxon>Bruchini</taxon>
        <taxon>Callosobruchus</taxon>
    </lineage>
</organism>
<evidence type="ECO:0000256" key="1">
    <source>
        <dbReference type="ARBA" id="ARBA00001946"/>
    </source>
</evidence>
<dbReference type="Pfam" id="PF00702">
    <property type="entry name" value="Hydrolase"/>
    <property type="match status" value="1"/>
</dbReference>
<evidence type="ECO:0000256" key="3">
    <source>
        <dbReference type="ARBA" id="ARBA00022842"/>
    </source>
</evidence>
<accession>A0A653C199</accession>
<sequence length="164" mass="18085">MPQEIKRLLKSLREKCLVGLITNGPSAGQWEKVDRLNLKPLFDVILVSGDLPWEKPQKRIFQEACDMLGVVPSQTIMIGDKLETDIQGGINARVGATIWIPPNNRTLNVGDPTPDMIIKNVTELKALIPHIKNLIKEKNGSNRGVCERMSLDAEDCNSNGSDGS</sequence>
<evidence type="ECO:0000313" key="4">
    <source>
        <dbReference type="EMBL" id="VEN41726.1"/>
    </source>
</evidence>
<keyword evidence="3" id="KW-0460">Magnesium</keyword>
<dbReference type="GO" id="GO:0046380">
    <property type="term" value="P:N-acetylneuraminate biosynthetic process"/>
    <property type="evidence" value="ECO:0007669"/>
    <property type="project" value="TreeGrafter"/>
</dbReference>
<dbReference type="GO" id="GO:0050124">
    <property type="term" value="F:N-acylneuraminate-9-phosphatase activity"/>
    <property type="evidence" value="ECO:0007669"/>
    <property type="project" value="TreeGrafter"/>
</dbReference>
<proteinExistence type="predicted"/>
<evidence type="ECO:0008006" key="6">
    <source>
        <dbReference type="Google" id="ProtNLM"/>
    </source>
</evidence>
<name>A0A653C199_CALMS</name>
<dbReference type="InterPro" id="IPR036412">
    <property type="entry name" value="HAD-like_sf"/>
</dbReference>
<dbReference type="EMBL" id="CAACVG010006790">
    <property type="protein sequence ID" value="VEN41726.1"/>
    <property type="molecule type" value="Genomic_DNA"/>
</dbReference>